<dbReference type="AlphaFoldDB" id="A0A4Y7RIF7"/>
<protein>
    <recommendedName>
        <fullName evidence="3">Flavodoxin</fullName>
    </recommendedName>
</protein>
<dbReference type="InterPro" id="IPR029039">
    <property type="entry name" value="Flavoprotein-like_sf"/>
</dbReference>
<name>A0A4Y7RIF7_9FIRM</name>
<dbReference type="Proteomes" id="UP000298324">
    <property type="component" value="Unassembled WGS sequence"/>
</dbReference>
<gene>
    <name evidence="1" type="ORF">Psch_02158</name>
</gene>
<evidence type="ECO:0008006" key="3">
    <source>
        <dbReference type="Google" id="ProtNLM"/>
    </source>
</evidence>
<keyword evidence="2" id="KW-1185">Reference proteome</keyword>
<dbReference type="InterPro" id="IPR047964">
    <property type="entry name" value="EFR1-like"/>
</dbReference>
<dbReference type="NCBIfam" id="NF038196">
    <property type="entry name" value="ferrodoxin_EFR1"/>
    <property type="match status" value="1"/>
</dbReference>
<dbReference type="EMBL" id="QFGA01000001">
    <property type="protein sequence ID" value="TEB08593.1"/>
    <property type="molecule type" value="Genomic_DNA"/>
</dbReference>
<organism evidence="1 2">
    <name type="scientific">Pelotomaculum schinkii</name>
    <dbReference type="NCBI Taxonomy" id="78350"/>
    <lineage>
        <taxon>Bacteria</taxon>
        <taxon>Bacillati</taxon>
        <taxon>Bacillota</taxon>
        <taxon>Clostridia</taxon>
        <taxon>Eubacteriales</taxon>
        <taxon>Desulfotomaculaceae</taxon>
        <taxon>Pelotomaculum</taxon>
    </lineage>
</organism>
<proteinExistence type="predicted"/>
<dbReference type="RefSeq" id="WP_134217399.1">
    <property type="nucleotide sequence ID" value="NZ_QFGA01000001.1"/>
</dbReference>
<reference evidence="1 2" key="1">
    <citation type="journal article" date="2018" name="Environ. Microbiol.">
        <title>Novel energy conservation strategies and behaviour of Pelotomaculum schinkii driving syntrophic propionate catabolism.</title>
        <authorList>
            <person name="Hidalgo-Ahumada C.A.P."/>
            <person name="Nobu M.K."/>
            <person name="Narihiro T."/>
            <person name="Tamaki H."/>
            <person name="Liu W.T."/>
            <person name="Kamagata Y."/>
            <person name="Stams A.J.M."/>
            <person name="Imachi H."/>
            <person name="Sousa D.Z."/>
        </authorList>
    </citation>
    <scope>NUCLEOTIDE SEQUENCE [LARGE SCALE GENOMIC DNA]</scope>
    <source>
        <strain evidence="1 2">HH</strain>
    </source>
</reference>
<evidence type="ECO:0000313" key="2">
    <source>
        <dbReference type="Proteomes" id="UP000298324"/>
    </source>
</evidence>
<dbReference type="Gene3D" id="3.40.50.360">
    <property type="match status" value="1"/>
</dbReference>
<dbReference type="SUPFAM" id="SSF52218">
    <property type="entry name" value="Flavoproteins"/>
    <property type="match status" value="1"/>
</dbReference>
<accession>A0A4Y7RIF7</accession>
<comment type="caution">
    <text evidence="1">The sequence shown here is derived from an EMBL/GenBank/DDBJ whole genome shotgun (WGS) entry which is preliminary data.</text>
</comment>
<sequence length="158" mass="17012">MGFTIFYFSATGNSLEITTKIAKELGYCTIKSMAAQMPSEPVGGPGESIGFVFPVFYNGLPRLVKRFIEKLAIFPETYCFAITNSGGTRANPLGMLEDILTEKGIRLSYADEVKMPGNYIVSHQAPASDKVQKIINAAAGKNTVHVCPQITGRCPGIG</sequence>
<evidence type="ECO:0000313" key="1">
    <source>
        <dbReference type="EMBL" id="TEB08593.1"/>
    </source>
</evidence>